<dbReference type="PANTHER" id="PTHR43272:SF33">
    <property type="entry name" value="AMP-BINDING DOMAIN-CONTAINING PROTEIN-RELATED"/>
    <property type="match status" value="1"/>
</dbReference>
<comment type="caution">
    <text evidence="4">The sequence shown here is derived from an EMBL/GenBank/DDBJ whole genome shotgun (WGS) entry which is preliminary data.</text>
</comment>
<dbReference type="EMBL" id="BLAX01000001">
    <property type="protein sequence ID" value="GET33438.1"/>
    <property type="molecule type" value="Genomic_DNA"/>
</dbReference>
<dbReference type="Proteomes" id="UP000391834">
    <property type="component" value="Unassembled WGS sequence"/>
</dbReference>
<dbReference type="RefSeq" id="WP_025864459.1">
    <property type="nucleotide sequence ID" value="NZ_BLAX01000001.1"/>
</dbReference>
<evidence type="ECO:0000313" key="5">
    <source>
        <dbReference type="Proteomes" id="UP000391834"/>
    </source>
</evidence>
<dbReference type="Pfam" id="PF00501">
    <property type="entry name" value="AMP-binding"/>
    <property type="match status" value="1"/>
</dbReference>
<dbReference type="SUPFAM" id="SSF56801">
    <property type="entry name" value="Acetyl-CoA synthetase-like"/>
    <property type="match status" value="1"/>
</dbReference>
<keyword evidence="5" id="KW-1185">Reference proteome</keyword>
<feature type="domain" description="AMP-dependent synthetase/ligase" evidence="3">
    <location>
        <begin position="8"/>
        <end position="441"/>
    </location>
</feature>
<sequence length="638" mass="71267">MKTLIELFEQSVAKFPNNPFLWEKTKDKYQPSTYREIQEQVHQFGAGLLSKGLEMGDRVGLLSEGRNAWLVSELGILYCNAINVPLSVKLEPSELKFRLEHSGAKMVIVSGQQAEKIESIRQEVPSLEKVIYIDGKENQGPNDLSYDDLIKEGKAYLNDPEKKATFDLIWQGIQPDDLANISYTSGTTADPKGIMLSHLNYAANVAQSNSLMDIDESFRTLAILPWDHSFAHTACLYSFMVNGASIGSVQIGRSPMETLRNVPNNIKELRPNIMMSVPALSKNFRKNIEKNIQAKGKTAEKLFKQGLKVAYAYNGDGWNKGKGWRAFMKPAVAFYDKILFSKIREAFGGELKFFVGGGALLDIELQRFFAAIGVPVCQGYGLSEASPVISSNALHAIKFGSSGRLVKDLELKISDDEGKEVPIGEKGEIVIKGDNVMVGYWKNPKASAETLKDGWLHTGDMGYMSKDGFLYVLGRFKSLLIGNDGEKFSPEGIEEALVDQSEFIDQAMLYNNQNPYTSGMLVPNIAAINRKLQKMNIEPGTEEGNQKTLEIIKQEVDAYRKGGKYEGEFPERWLPTTIAVLPEAFTEQNHLMNSTMKMVRGKITEYFSKELEFLYTAEARNIINPMNMEAVAKWNGTL</sequence>
<keyword evidence="1" id="KW-0547">Nucleotide-binding</keyword>
<evidence type="ECO:0000259" key="3">
    <source>
        <dbReference type="Pfam" id="PF00501"/>
    </source>
</evidence>
<evidence type="ECO:0000256" key="1">
    <source>
        <dbReference type="ARBA" id="ARBA00022741"/>
    </source>
</evidence>
<proteinExistence type="predicted"/>
<dbReference type="OrthoDB" id="9803968at2"/>
<dbReference type="GO" id="GO:0005524">
    <property type="term" value="F:ATP binding"/>
    <property type="evidence" value="ECO:0007669"/>
    <property type="project" value="UniProtKB-KW"/>
</dbReference>
<dbReference type="AlphaFoldDB" id="A0A5M4B0E3"/>
<accession>A0A5M4B0E3</accession>
<dbReference type="PANTHER" id="PTHR43272">
    <property type="entry name" value="LONG-CHAIN-FATTY-ACID--COA LIGASE"/>
    <property type="match status" value="1"/>
</dbReference>
<dbReference type="InterPro" id="IPR000873">
    <property type="entry name" value="AMP-dep_synth/lig_dom"/>
</dbReference>
<dbReference type="Gene3D" id="3.40.50.12780">
    <property type="entry name" value="N-terminal domain of ligase-like"/>
    <property type="match status" value="1"/>
</dbReference>
<dbReference type="GO" id="GO:0004467">
    <property type="term" value="F:long-chain fatty acid-CoA ligase activity"/>
    <property type="evidence" value="ECO:0007669"/>
    <property type="project" value="TreeGrafter"/>
</dbReference>
<gene>
    <name evidence="4" type="ORF">PbJCM13498_23010</name>
</gene>
<organism evidence="4 5">
    <name type="scientific">Prolixibacter bellariivorans</name>
    <dbReference type="NCBI Taxonomy" id="314319"/>
    <lineage>
        <taxon>Bacteria</taxon>
        <taxon>Pseudomonadati</taxon>
        <taxon>Bacteroidota</taxon>
        <taxon>Bacteroidia</taxon>
        <taxon>Marinilabiliales</taxon>
        <taxon>Prolixibacteraceae</taxon>
        <taxon>Prolixibacter</taxon>
    </lineage>
</organism>
<protein>
    <submittedName>
        <fullName evidence="4">AMP-dependent synthetase</fullName>
    </submittedName>
</protein>
<reference evidence="4 5" key="1">
    <citation type="submission" date="2019-10" db="EMBL/GenBank/DDBJ databases">
        <title>Prolixibacter strains distinguished by the presence of nitrate reductase genes were adept at nitrate-dependent anaerobic corrosion of metallic iron and carbon steel.</title>
        <authorList>
            <person name="Iino T."/>
            <person name="Shono N."/>
            <person name="Ito K."/>
            <person name="Nakamura R."/>
            <person name="Sueoka K."/>
            <person name="Harayama S."/>
            <person name="Ohkuma M."/>
        </authorList>
    </citation>
    <scope>NUCLEOTIDE SEQUENCE [LARGE SCALE GENOMIC DNA]</scope>
    <source>
        <strain evidence="4 5">JCM 13498</strain>
    </source>
</reference>
<dbReference type="InterPro" id="IPR042099">
    <property type="entry name" value="ANL_N_sf"/>
</dbReference>
<evidence type="ECO:0000256" key="2">
    <source>
        <dbReference type="ARBA" id="ARBA00022840"/>
    </source>
</evidence>
<keyword evidence="2" id="KW-0067">ATP-binding</keyword>
<dbReference type="GO" id="GO:0016020">
    <property type="term" value="C:membrane"/>
    <property type="evidence" value="ECO:0007669"/>
    <property type="project" value="TreeGrafter"/>
</dbReference>
<evidence type="ECO:0000313" key="4">
    <source>
        <dbReference type="EMBL" id="GET33438.1"/>
    </source>
</evidence>
<name>A0A5M4B0E3_9BACT</name>